<keyword evidence="5" id="KW-0963">Cytoplasm</keyword>
<keyword evidence="8" id="KW-0810">Translation regulation</keyword>
<evidence type="ECO:0000256" key="7">
    <source>
        <dbReference type="ARBA" id="ARBA00022816"/>
    </source>
</evidence>
<organism evidence="15 16">
    <name type="scientific">Cerrena zonata</name>
    <dbReference type="NCBI Taxonomy" id="2478898"/>
    <lineage>
        <taxon>Eukaryota</taxon>
        <taxon>Fungi</taxon>
        <taxon>Dikarya</taxon>
        <taxon>Basidiomycota</taxon>
        <taxon>Agaricomycotina</taxon>
        <taxon>Agaricomycetes</taxon>
        <taxon>Polyporales</taxon>
        <taxon>Cerrenaceae</taxon>
        <taxon>Cerrena</taxon>
    </lineage>
</organism>
<feature type="region of interest" description="Disordered" evidence="13">
    <location>
        <begin position="167"/>
        <end position="257"/>
    </location>
</feature>
<feature type="compositionally biased region" description="Polar residues" evidence="13">
    <location>
        <begin position="237"/>
        <end position="249"/>
    </location>
</feature>
<feature type="compositionally biased region" description="Polar residues" evidence="13">
    <location>
        <begin position="484"/>
        <end position="494"/>
    </location>
</feature>
<evidence type="ECO:0000256" key="13">
    <source>
        <dbReference type="SAM" id="MobiDB-lite"/>
    </source>
</evidence>
<feature type="domain" description="Btz" evidence="14">
    <location>
        <begin position="234"/>
        <end position="360"/>
    </location>
</feature>
<name>A0AAW0FCA4_9APHY</name>
<feature type="compositionally biased region" description="Acidic residues" evidence="13">
    <location>
        <begin position="803"/>
        <end position="814"/>
    </location>
</feature>
<feature type="compositionally biased region" description="Basic and acidic residues" evidence="13">
    <location>
        <begin position="53"/>
        <end position="71"/>
    </location>
</feature>
<dbReference type="EMBL" id="JASBNA010000101">
    <property type="protein sequence ID" value="KAK7676874.1"/>
    <property type="molecule type" value="Genomic_DNA"/>
</dbReference>
<evidence type="ECO:0000256" key="12">
    <source>
        <dbReference type="ARBA" id="ARBA00023242"/>
    </source>
</evidence>
<dbReference type="GO" id="GO:0005737">
    <property type="term" value="C:cytoplasm"/>
    <property type="evidence" value="ECO:0007669"/>
    <property type="project" value="UniProtKB-SubCell"/>
</dbReference>
<feature type="compositionally biased region" description="Gly residues" evidence="13">
    <location>
        <begin position="392"/>
        <end position="408"/>
    </location>
</feature>
<proteinExistence type="inferred from homology"/>
<dbReference type="Pfam" id="PF09405">
    <property type="entry name" value="Btz"/>
    <property type="match status" value="1"/>
</dbReference>
<feature type="compositionally biased region" description="Basic and acidic residues" evidence="13">
    <location>
        <begin position="337"/>
        <end position="373"/>
    </location>
</feature>
<dbReference type="GO" id="GO:0035145">
    <property type="term" value="C:exon-exon junction complex"/>
    <property type="evidence" value="ECO:0007669"/>
    <property type="project" value="InterPro"/>
</dbReference>
<evidence type="ECO:0000256" key="3">
    <source>
        <dbReference type="ARBA" id="ARBA00009548"/>
    </source>
</evidence>
<dbReference type="GO" id="GO:0003729">
    <property type="term" value="F:mRNA binding"/>
    <property type="evidence" value="ECO:0007669"/>
    <property type="project" value="InterPro"/>
</dbReference>
<feature type="region of interest" description="Disordered" evidence="13">
    <location>
        <begin position="1"/>
        <end position="122"/>
    </location>
</feature>
<dbReference type="Proteomes" id="UP001385951">
    <property type="component" value="Unassembled WGS sequence"/>
</dbReference>
<reference evidence="15 16" key="1">
    <citation type="submission" date="2022-09" db="EMBL/GenBank/DDBJ databases">
        <authorList>
            <person name="Palmer J.M."/>
        </authorList>
    </citation>
    <scope>NUCLEOTIDE SEQUENCE [LARGE SCALE GENOMIC DNA]</scope>
    <source>
        <strain evidence="15 16">DSM 7382</strain>
    </source>
</reference>
<evidence type="ECO:0000256" key="9">
    <source>
        <dbReference type="ARBA" id="ARBA00022884"/>
    </source>
</evidence>
<evidence type="ECO:0000256" key="10">
    <source>
        <dbReference type="ARBA" id="ARBA00023161"/>
    </source>
</evidence>
<evidence type="ECO:0000256" key="6">
    <source>
        <dbReference type="ARBA" id="ARBA00022664"/>
    </source>
</evidence>
<evidence type="ECO:0000256" key="4">
    <source>
        <dbReference type="ARBA" id="ARBA00022448"/>
    </source>
</evidence>
<dbReference type="GO" id="GO:0006417">
    <property type="term" value="P:regulation of translation"/>
    <property type="evidence" value="ECO:0007669"/>
    <property type="project" value="UniProtKB-KW"/>
</dbReference>
<evidence type="ECO:0000256" key="2">
    <source>
        <dbReference type="ARBA" id="ARBA00004496"/>
    </source>
</evidence>
<keyword evidence="6" id="KW-0507">mRNA processing</keyword>
<comment type="subcellular location">
    <subcellularLocation>
        <location evidence="2">Cytoplasm</location>
    </subcellularLocation>
    <subcellularLocation>
        <location evidence="1">Nucleus</location>
    </subcellularLocation>
</comment>
<sequence length="900" mass="98812">MHSSTQSIVPQIPLMPAAITSPSTAKSLKTKEKAPNGHSRPKKTRITRRRGRAKDGIHSDDEIEREARSDSDTDDDSSVVSSDSDAESDSEEDNHATRSEVVTPTTTQSPPPLHASASKAAPLENGAAGPFIATTDWAQMVADENANGATDLPVIDFADLNGHAISHSVAPEPRSRKQKASKKAPQSHNVEPSQPHVASESNEEPRIDDDQPAGAINDTVPSTSRPPSREGRPSLRSKGQTSRQAYQQRLESDPSFVPKVGEFWGHDDRLLDKDLRSLSGWWRGRWQSRGRGRVFPPRGRGGRGGFFGGRPPPTEGDDAVGVIAAPADQEIPPIERTWTHDGFEEMKKKEERRRADFQQRADSERRERSESRHQQGSPHPSNSSQRGFPFRGRGGFAGRGGFIRGGGVASPRGRPFVLPPGRVWYTMKPEKPFTQQHDSFLYFDPALKPRPGQGPGLRIKLPGGNPQVIRAPPKTHSAKPSIADTDTASVGASSERSDRVFTVRIPRPQAKGVEAAAKEPIVDEADKVSKPTAEELSLEEVFTVRPHAGPQHVPIEISQSVEGDKKPVVITQHRPSFSRSHSRSISFLPDLETQQQLETIVVKPPVESSDVSATIEETVLRNPQPTSEVEEAVIEAPEPDFRPAPPSLPPIQTSFSPVPQASPPFNGSPYPYAPPLPPGVAMSHHGYPYEVATGRPVYLHQPTPPPVMYDPRPMMHGHMHHPSNGGVPFVPGHMHHPSSISSPEFLPQPHTPPVNSFIDPSSGVPIFTPARQSSRVEIRAPDGKGLSIKHQPRPSGLRTSVVESDDLQGEDEQEPSYIAQHSEANGEATDAEPRQEQEGELIQATSPPPMMPYNPYAQPYYYPEQYGYNPYLPQPPVMQYEMYPADHHHHRGQSQPILYY</sequence>
<feature type="region of interest" description="Disordered" evidence="13">
    <location>
        <begin position="444"/>
        <end position="497"/>
    </location>
</feature>
<comment type="similarity">
    <text evidence="3">Belongs to the CASC3 family.</text>
</comment>
<feature type="compositionally biased region" description="Polar residues" evidence="13">
    <location>
        <begin position="374"/>
        <end position="385"/>
    </location>
</feature>
<keyword evidence="10" id="KW-0866">Nonsense-mediated mRNA decay</keyword>
<dbReference type="GO" id="GO:0008380">
    <property type="term" value="P:RNA splicing"/>
    <property type="evidence" value="ECO:0007669"/>
    <property type="project" value="UniProtKB-KW"/>
</dbReference>
<gene>
    <name evidence="15" type="ORF">QCA50_020130</name>
</gene>
<accession>A0AAW0FCA4</accession>
<keyword evidence="9" id="KW-0694">RNA-binding</keyword>
<evidence type="ECO:0000313" key="15">
    <source>
        <dbReference type="EMBL" id="KAK7676874.1"/>
    </source>
</evidence>
<evidence type="ECO:0000256" key="8">
    <source>
        <dbReference type="ARBA" id="ARBA00022845"/>
    </source>
</evidence>
<evidence type="ECO:0000259" key="14">
    <source>
        <dbReference type="Pfam" id="PF09405"/>
    </source>
</evidence>
<evidence type="ECO:0000256" key="11">
    <source>
        <dbReference type="ARBA" id="ARBA00023187"/>
    </source>
</evidence>
<keyword evidence="11" id="KW-0508">mRNA splicing</keyword>
<feature type="region of interest" description="Disordered" evidence="13">
    <location>
        <begin position="731"/>
        <end position="850"/>
    </location>
</feature>
<keyword evidence="7" id="KW-0509">mRNA transport</keyword>
<keyword evidence="4" id="KW-0813">Transport</keyword>
<protein>
    <recommendedName>
        <fullName evidence="14">Btz domain-containing protein</fullName>
    </recommendedName>
</protein>
<comment type="caution">
    <text evidence="15">The sequence shown here is derived from an EMBL/GenBank/DDBJ whole genome shotgun (WGS) entry which is preliminary data.</text>
</comment>
<dbReference type="AlphaFoldDB" id="A0AAW0FCA4"/>
<dbReference type="InterPro" id="IPR018545">
    <property type="entry name" value="Btz_dom"/>
</dbReference>
<feature type="region of interest" description="Disordered" evidence="13">
    <location>
        <begin position="292"/>
        <end position="416"/>
    </location>
</feature>
<dbReference type="GO" id="GO:0006397">
    <property type="term" value="P:mRNA processing"/>
    <property type="evidence" value="ECO:0007669"/>
    <property type="project" value="UniProtKB-KW"/>
</dbReference>
<evidence type="ECO:0000256" key="5">
    <source>
        <dbReference type="ARBA" id="ARBA00022490"/>
    </source>
</evidence>
<feature type="compositionally biased region" description="Basic residues" evidence="13">
    <location>
        <begin position="39"/>
        <end position="52"/>
    </location>
</feature>
<keyword evidence="16" id="KW-1185">Reference proteome</keyword>
<evidence type="ECO:0000256" key="1">
    <source>
        <dbReference type="ARBA" id="ARBA00004123"/>
    </source>
</evidence>
<dbReference type="GO" id="GO:0051028">
    <property type="term" value="P:mRNA transport"/>
    <property type="evidence" value="ECO:0007669"/>
    <property type="project" value="UniProtKB-KW"/>
</dbReference>
<evidence type="ECO:0000313" key="16">
    <source>
        <dbReference type="Proteomes" id="UP001385951"/>
    </source>
</evidence>
<keyword evidence="12" id="KW-0539">Nucleus</keyword>
<dbReference type="GO" id="GO:0000184">
    <property type="term" value="P:nuclear-transcribed mRNA catabolic process, nonsense-mediated decay"/>
    <property type="evidence" value="ECO:0007669"/>
    <property type="project" value="UniProtKB-KW"/>
</dbReference>